<dbReference type="InterPro" id="IPR014710">
    <property type="entry name" value="RmlC-like_jellyroll"/>
</dbReference>
<sequence length="136" mass="14597">MADIADRGGGWYRPVMHIRRLAEAATYERDGLQSHVLLDAGDFGSKRLVVTWVVVPPDGGQRPHVHDASEQVYIIVRGRGMMTVGDEQAAVEVGDLVLVPPQTSHSIANASEDTLIYASATAPPQSMADLYSTGLA</sequence>
<dbReference type="Proteomes" id="UP000614410">
    <property type="component" value="Unassembled WGS sequence"/>
</dbReference>
<evidence type="ECO:0000256" key="1">
    <source>
        <dbReference type="ARBA" id="ARBA00022723"/>
    </source>
</evidence>
<dbReference type="Gene3D" id="2.60.120.10">
    <property type="entry name" value="Jelly Rolls"/>
    <property type="match status" value="1"/>
</dbReference>
<organism evidence="3 4">
    <name type="scientific">Candidatus Amunia macphersoniae</name>
    <dbReference type="NCBI Taxonomy" id="3127014"/>
    <lineage>
        <taxon>Bacteria</taxon>
        <taxon>Bacillati</taxon>
        <taxon>Candidatus Dormiibacterota</taxon>
        <taxon>Candidatus Dormibacteria</taxon>
        <taxon>Candidatus Aeolococcales</taxon>
        <taxon>Candidatus Aeolococcaceae</taxon>
        <taxon>Candidatus Amunia</taxon>
    </lineage>
</organism>
<reference evidence="3 4" key="1">
    <citation type="submission" date="2020-10" db="EMBL/GenBank/DDBJ databases">
        <title>Ca. Dormibacterota MAGs.</title>
        <authorList>
            <person name="Montgomery K."/>
        </authorList>
    </citation>
    <scope>NUCLEOTIDE SEQUENCE [LARGE SCALE GENOMIC DNA]</scope>
    <source>
        <strain evidence="3">Mitchell_Peninsula_5</strain>
    </source>
</reference>
<keyword evidence="1" id="KW-0479">Metal-binding</keyword>
<proteinExistence type="predicted"/>
<gene>
    <name evidence="3" type="ORF">JF887_08155</name>
</gene>
<evidence type="ECO:0000313" key="4">
    <source>
        <dbReference type="Proteomes" id="UP000614410"/>
    </source>
</evidence>
<dbReference type="InterPro" id="IPR011051">
    <property type="entry name" value="RmlC_Cupin_sf"/>
</dbReference>
<dbReference type="Pfam" id="PF07883">
    <property type="entry name" value="Cupin_2"/>
    <property type="match status" value="1"/>
</dbReference>
<dbReference type="PANTHER" id="PTHR35848">
    <property type="entry name" value="OXALATE-BINDING PROTEIN"/>
    <property type="match status" value="1"/>
</dbReference>
<name>A0A934KDL4_9BACT</name>
<dbReference type="GO" id="GO:0046872">
    <property type="term" value="F:metal ion binding"/>
    <property type="evidence" value="ECO:0007669"/>
    <property type="project" value="UniProtKB-KW"/>
</dbReference>
<protein>
    <submittedName>
        <fullName evidence="3">Cupin domain-containing protein</fullName>
    </submittedName>
</protein>
<evidence type="ECO:0000313" key="3">
    <source>
        <dbReference type="EMBL" id="MBJ7609388.1"/>
    </source>
</evidence>
<feature type="domain" description="Cupin type-2" evidence="2">
    <location>
        <begin position="52"/>
        <end position="116"/>
    </location>
</feature>
<dbReference type="AlphaFoldDB" id="A0A934KDL4"/>
<dbReference type="InterPro" id="IPR051610">
    <property type="entry name" value="GPI/OXD"/>
</dbReference>
<evidence type="ECO:0000259" key="2">
    <source>
        <dbReference type="Pfam" id="PF07883"/>
    </source>
</evidence>
<accession>A0A934KDL4</accession>
<dbReference type="EMBL" id="JAEKNN010000040">
    <property type="protein sequence ID" value="MBJ7609388.1"/>
    <property type="molecule type" value="Genomic_DNA"/>
</dbReference>
<comment type="caution">
    <text evidence="3">The sequence shown here is derived from an EMBL/GenBank/DDBJ whole genome shotgun (WGS) entry which is preliminary data.</text>
</comment>
<dbReference type="PANTHER" id="PTHR35848:SF6">
    <property type="entry name" value="CUPIN TYPE-2 DOMAIN-CONTAINING PROTEIN"/>
    <property type="match status" value="1"/>
</dbReference>
<dbReference type="SUPFAM" id="SSF51182">
    <property type="entry name" value="RmlC-like cupins"/>
    <property type="match status" value="1"/>
</dbReference>
<dbReference type="InterPro" id="IPR013096">
    <property type="entry name" value="Cupin_2"/>
</dbReference>